<comment type="caution">
    <text evidence="2">The sequence shown here is derived from an EMBL/GenBank/DDBJ whole genome shotgun (WGS) entry which is preliminary data.</text>
</comment>
<reference evidence="2" key="2">
    <citation type="submission" date="2020-05" db="EMBL/GenBank/DDBJ databases">
        <authorList>
            <person name="Kim H.-S."/>
            <person name="Proctor R.H."/>
            <person name="Brown D.W."/>
        </authorList>
    </citation>
    <scope>NUCLEOTIDE SEQUENCE</scope>
    <source>
        <strain evidence="2">NRRL 22465</strain>
    </source>
</reference>
<dbReference type="EMBL" id="JABEYC010000545">
    <property type="protein sequence ID" value="KAF4976373.1"/>
    <property type="molecule type" value="Genomic_DNA"/>
</dbReference>
<dbReference type="Proteomes" id="UP000635477">
    <property type="component" value="Unassembled WGS sequence"/>
</dbReference>
<sequence length="320" mass="33556">MPSLTEYFGSTITNLGPLTTTYTAPASCATQADHLVIAIGNFTGLQLGRSTCGLKPFSKCFPSGTAYDEIISKYQEKPIQGYMYYFSPGLACPSAWTTAGTLAHGNKTGSADEGGVFTKDPFEYYDLVNTEAEPPDEWKNPKSNWLKVLDPSETLAYCCPSGYTADVWGDCSSSLDPISSYTGSEVCVEWYTGDAFVTVSSVEGSAVTRGVLSVIQATATYDAVTMGFSTGGEYELILASKVPAVPLVYQASDVATKTSGGDGKAGTEGDDEGDSEGDDKSEDNEDNESGASTIVSTHGGSLFLALGVALLVGAGLLTTW</sequence>
<accession>A0A8H4XJ40</accession>
<protein>
    <submittedName>
        <fullName evidence="2">Uncharacterized protein</fullName>
    </submittedName>
</protein>
<organism evidence="2 3">
    <name type="scientific">Fusarium zealandicum</name>
    <dbReference type="NCBI Taxonomy" id="1053134"/>
    <lineage>
        <taxon>Eukaryota</taxon>
        <taxon>Fungi</taxon>
        <taxon>Dikarya</taxon>
        <taxon>Ascomycota</taxon>
        <taxon>Pezizomycotina</taxon>
        <taxon>Sordariomycetes</taxon>
        <taxon>Hypocreomycetidae</taxon>
        <taxon>Hypocreales</taxon>
        <taxon>Nectriaceae</taxon>
        <taxon>Fusarium</taxon>
        <taxon>Fusarium staphyleae species complex</taxon>
    </lineage>
</organism>
<keyword evidence="3" id="KW-1185">Reference proteome</keyword>
<gene>
    <name evidence="2" type="ORF">FZEAL_6949</name>
</gene>
<dbReference type="AlphaFoldDB" id="A0A8H4XJ40"/>
<feature type="region of interest" description="Disordered" evidence="1">
    <location>
        <begin position="257"/>
        <end position="292"/>
    </location>
</feature>
<evidence type="ECO:0000256" key="1">
    <source>
        <dbReference type="SAM" id="MobiDB-lite"/>
    </source>
</evidence>
<feature type="compositionally biased region" description="Acidic residues" evidence="1">
    <location>
        <begin position="268"/>
        <end position="288"/>
    </location>
</feature>
<reference evidence="2" key="1">
    <citation type="journal article" date="2020" name="BMC Genomics">
        <title>Correction to: Identification and distribution of gene clusters required for synthesis of sphingolipid metabolism inhibitors in diverse species of the filamentous fungus Fusarium.</title>
        <authorList>
            <person name="Kim H.S."/>
            <person name="Lohmar J.M."/>
            <person name="Busman M."/>
            <person name="Brown D.W."/>
            <person name="Naumann T.A."/>
            <person name="Divon H.H."/>
            <person name="Lysoe E."/>
            <person name="Uhlig S."/>
            <person name="Proctor R.H."/>
        </authorList>
    </citation>
    <scope>NUCLEOTIDE SEQUENCE</scope>
    <source>
        <strain evidence="2">NRRL 22465</strain>
    </source>
</reference>
<dbReference type="OrthoDB" id="5429716at2759"/>
<proteinExistence type="predicted"/>
<evidence type="ECO:0000313" key="3">
    <source>
        <dbReference type="Proteomes" id="UP000635477"/>
    </source>
</evidence>
<evidence type="ECO:0000313" key="2">
    <source>
        <dbReference type="EMBL" id="KAF4976373.1"/>
    </source>
</evidence>
<name>A0A8H4XJ40_9HYPO</name>